<feature type="domain" description="C2H2-type" evidence="7">
    <location>
        <begin position="118"/>
        <end position="146"/>
    </location>
</feature>
<gene>
    <name evidence="8" type="ORF">OKIOD_LOCUS4290</name>
</gene>
<feature type="compositionally biased region" description="Basic residues" evidence="6">
    <location>
        <begin position="1"/>
        <end position="14"/>
    </location>
</feature>
<feature type="region of interest" description="Disordered" evidence="6">
    <location>
        <begin position="56"/>
        <end position="77"/>
    </location>
</feature>
<dbReference type="InterPro" id="IPR013087">
    <property type="entry name" value="Znf_C2H2_type"/>
</dbReference>
<name>A0ABN7S6X4_OIKDI</name>
<evidence type="ECO:0000313" key="9">
    <source>
        <dbReference type="Proteomes" id="UP001158576"/>
    </source>
</evidence>
<evidence type="ECO:0000256" key="3">
    <source>
        <dbReference type="ARBA" id="ARBA00022771"/>
    </source>
</evidence>
<organism evidence="8 9">
    <name type="scientific">Oikopleura dioica</name>
    <name type="common">Tunicate</name>
    <dbReference type="NCBI Taxonomy" id="34765"/>
    <lineage>
        <taxon>Eukaryota</taxon>
        <taxon>Metazoa</taxon>
        <taxon>Chordata</taxon>
        <taxon>Tunicata</taxon>
        <taxon>Appendicularia</taxon>
        <taxon>Copelata</taxon>
        <taxon>Oikopleuridae</taxon>
        <taxon>Oikopleura</taxon>
    </lineage>
</organism>
<dbReference type="EMBL" id="OU015568">
    <property type="protein sequence ID" value="CAG5090832.1"/>
    <property type="molecule type" value="Genomic_DNA"/>
</dbReference>
<dbReference type="SMART" id="SM00355">
    <property type="entry name" value="ZnF_C2H2"/>
    <property type="match status" value="7"/>
</dbReference>
<dbReference type="Proteomes" id="UP001158576">
    <property type="component" value="Chromosome PAR"/>
</dbReference>
<dbReference type="PROSITE" id="PS00028">
    <property type="entry name" value="ZINC_FINGER_C2H2_1"/>
    <property type="match status" value="5"/>
</dbReference>
<dbReference type="PANTHER" id="PTHR24409">
    <property type="entry name" value="ZINC FINGER PROTEIN 142"/>
    <property type="match status" value="1"/>
</dbReference>
<keyword evidence="3 5" id="KW-0863">Zinc-finger</keyword>
<keyword evidence="1" id="KW-0479">Metal-binding</keyword>
<evidence type="ECO:0000256" key="2">
    <source>
        <dbReference type="ARBA" id="ARBA00022737"/>
    </source>
</evidence>
<feature type="compositionally biased region" description="Acidic residues" evidence="6">
    <location>
        <begin position="56"/>
        <end position="66"/>
    </location>
</feature>
<dbReference type="InterPro" id="IPR036236">
    <property type="entry name" value="Znf_C2H2_sf"/>
</dbReference>
<feature type="compositionally biased region" description="Basic and acidic residues" evidence="6">
    <location>
        <begin position="588"/>
        <end position="604"/>
    </location>
</feature>
<sequence>MGKRKSAQRRNKKFKAADPFARGKSQANLGQKNRAARFEIIRQELKDDMNKNSDDALELALDSDEDASQHDRSSFEPFLQTKIAAEPGEDESDHEEFVKRNAEQPQKLGRKALLEKTHFCGECGAGFTRLGRMKAHIWKFHCDPDTMDKSKEAAMSICVFCGKDCGTPAATKEHVQMLHKNARINQRVGFKCAFCALHFRGYQQLTNHLMKTHKTRFNWVCKICGEKRISKESVEDHIEDEHGSATIGPQLETYECELCSYGFPEIRRFSSRAYFLAHVSQNHAGHPEVYKTICKIIVGGNHIEAEILEVDDPVEKIPAVPVQETAEDEEICLKEEDEGEKISVSKSRKKVFAEKKFFCEDCGAGFTERGGLRRHMKNIHGKALPHLRISSNPKHYPCPECNKMFARKWHMKRHARSVHCIFLGEQHVKEILEEDQPIDEMTPVLAQENSEDEEICLKEEDEEEEMAVKNERDETCFKQELQTCDEADIVPAPFLCELLPDSVKDEVVDEAMIKEEPKDEENNPVLTSFLPRKPSRPIPTLPIKPMPSLFNGPRKFSLKINYSSLKFKLPQKRNFQENASYENQDDDLSQKTAKEEVKEEYLIE</sequence>
<feature type="region of interest" description="Disordered" evidence="6">
    <location>
        <begin position="574"/>
        <end position="604"/>
    </location>
</feature>
<dbReference type="SUPFAM" id="SSF57667">
    <property type="entry name" value="beta-beta-alpha zinc fingers"/>
    <property type="match status" value="1"/>
</dbReference>
<keyword evidence="4" id="KW-0862">Zinc</keyword>
<dbReference type="PROSITE" id="PS50157">
    <property type="entry name" value="ZINC_FINGER_C2H2_2"/>
    <property type="match status" value="3"/>
</dbReference>
<keyword evidence="2" id="KW-0677">Repeat</keyword>
<reference evidence="8 9" key="1">
    <citation type="submission" date="2021-04" db="EMBL/GenBank/DDBJ databases">
        <authorList>
            <person name="Bliznina A."/>
        </authorList>
    </citation>
    <scope>NUCLEOTIDE SEQUENCE [LARGE SCALE GENOMIC DNA]</scope>
</reference>
<dbReference type="Pfam" id="PF00096">
    <property type="entry name" value="zf-C2H2"/>
    <property type="match status" value="2"/>
</dbReference>
<protein>
    <submittedName>
        <fullName evidence="8">Oidioi.mRNA.OKI2018_I69.PAR.g12732.t1.cds</fullName>
    </submittedName>
</protein>
<dbReference type="PANTHER" id="PTHR24409:SF295">
    <property type="entry name" value="AZ2-RELATED"/>
    <property type="match status" value="1"/>
</dbReference>
<feature type="region of interest" description="Disordered" evidence="6">
    <location>
        <begin position="1"/>
        <end position="35"/>
    </location>
</feature>
<evidence type="ECO:0000256" key="6">
    <source>
        <dbReference type="SAM" id="MobiDB-lite"/>
    </source>
</evidence>
<accession>A0ABN7S6X4</accession>
<evidence type="ECO:0000313" key="8">
    <source>
        <dbReference type="EMBL" id="CAG5090832.1"/>
    </source>
</evidence>
<keyword evidence="9" id="KW-1185">Reference proteome</keyword>
<evidence type="ECO:0000256" key="4">
    <source>
        <dbReference type="ARBA" id="ARBA00022833"/>
    </source>
</evidence>
<feature type="domain" description="C2H2-type" evidence="7">
    <location>
        <begin position="357"/>
        <end position="385"/>
    </location>
</feature>
<evidence type="ECO:0000256" key="5">
    <source>
        <dbReference type="PROSITE-ProRule" id="PRU00042"/>
    </source>
</evidence>
<evidence type="ECO:0000256" key="1">
    <source>
        <dbReference type="ARBA" id="ARBA00022723"/>
    </source>
</evidence>
<proteinExistence type="predicted"/>
<dbReference type="Gene3D" id="3.30.160.60">
    <property type="entry name" value="Classic Zinc Finger"/>
    <property type="match status" value="4"/>
</dbReference>
<evidence type="ECO:0000259" key="7">
    <source>
        <dbReference type="PROSITE" id="PS50157"/>
    </source>
</evidence>
<feature type="domain" description="C2H2-type" evidence="7">
    <location>
        <begin position="396"/>
        <end position="419"/>
    </location>
</feature>